<gene>
    <name evidence="7" type="ORF">SAMN05421790_106120</name>
</gene>
<accession>A0A1N7MIP4</accession>
<feature type="domain" description="ABC-type glycine betaine transport system substrate-binding" evidence="6">
    <location>
        <begin position="33"/>
        <end position="276"/>
    </location>
</feature>
<feature type="chain" id="PRO_5039286853" evidence="5">
    <location>
        <begin position="23"/>
        <end position="286"/>
    </location>
</feature>
<dbReference type="CDD" id="cd13639">
    <property type="entry name" value="PBP2_OpuAC_like"/>
    <property type="match status" value="1"/>
</dbReference>
<dbReference type="Pfam" id="PF04069">
    <property type="entry name" value="OpuAC"/>
    <property type="match status" value="1"/>
</dbReference>
<keyword evidence="3" id="KW-1003">Cell membrane</keyword>
<evidence type="ECO:0000256" key="2">
    <source>
        <dbReference type="ARBA" id="ARBA00022448"/>
    </source>
</evidence>
<dbReference type="GO" id="GO:0005275">
    <property type="term" value="F:amine transmembrane transporter activity"/>
    <property type="evidence" value="ECO:0007669"/>
    <property type="project" value="TreeGrafter"/>
</dbReference>
<keyword evidence="8" id="KW-1185">Reference proteome</keyword>
<keyword evidence="2" id="KW-0813">Transport</keyword>
<dbReference type="InterPro" id="IPR007210">
    <property type="entry name" value="ABC_Gly_betaine_transp_sub-bd"/>
</dbReference>
<keyword evidence="5" id="KW-0732">Signal</keyword>
<proteinExistence type="predicted"/>
<dbReference type="SUPFAM" id="SSF53850">
    <property type="entry name" value="Periplasmic binding protein-like II"/>
    <property type="match status" value="1"/>
</dbReference>
<reference evidence="8" key="1">
    <citation type="submission" date="2017-01" db="EMBL/GenBank/DDBJ databases">
        <authorList>
            <person name="Varghese N."/>
            <person name="Submissions S."/>
        </authorList>
    </citation>
    <scope>NUCLEOTIDE SEQUENCE [LARGE SCALE GENOMIC DNA]</scope>
    <source>
        <strain evidence="8">DSM 45196</strain>
    </source>
</reference>
<evidence type="ECO:0000256" key="3">
    <source>
        <dbReference type="ARBA" id="ARBA00022475"/>
    </source>
</evidence>
<dbReference type="EMBL" id="FTOD01000006">
    <property type="protein sequence ID" value="SIS85942.1"/>
    <property type="molecule type" value="Genomic_DNA"/>
</dbReference>
<evidence type="ECO:0000256" key="4">
    <source>
        <dbReference type="ARBA" id="ARBA00023136"/>
    </source>
</evidence>
<protein>
    <submittedName>
        <fullName evidence="7">Glycine betaine/proline transport system substrate-binding protein</fullName>
    </submittedName>
</protein>
<dbReference type="Gene3D" id="3.10.105.10">
    <property type="entry name" value="Dipeptide-binding Protein, Domain 3"/>
    <property type="match status" value="2"/>
</dbReference>
<keyword evidence="4" id="KW-0472">Membrane</keyword>
<dbReference type="Gene3D" id="3.40.190.100">
    <property type="entry name" value="Glycine betaine-binding periplasmic protein, domain 2"/>
    <property type="match status" value="1"/>
</dbReference>
<evidence type="ECO:0000313" key="8">
    <source>
        <dbReference type="Proteomes" id="UP000186795"/>
    </source>
</evidence>
<evidence type="ECO:0000256" key="1">
    <source>
        <dbReference type="ARBA" id="ARBA00004236"/>
    </source>
</evidence>
<evidence type="ECO:0000313" key="7">
    <source>
        <dbReference type="EMBL" id="SIS85942.1"/>
    </source>
</evidence>
<name>A0A1N7MIP4_9BACL</name>
<organism evidence="7 8">
    <name type="scientific">Kroppenstedtia eburnea</name>
    <dbReference type="NCBI Taxonomy" id="714067"/>
    <lineage>
        <taxon>Bacteria</taxon>
        <taxon>Bacillati</taxon>
        <taxon>Bacillota</taxon>
        <taxon>Bacilli</taxon>
        <taxon>Bacillales</taxon>
        <taxon>Thermoactinomycetaceae</taxon>
        <taxon>Kroppenstedtia</taxon>
    </lineage>
</organism>
<evidence type="ECO:0000259" key="6">
    <source>
        <dbReference type="Pfam" id="PF04069"/>
    </source>
</evidence>
<dbReference type="RefSeq" id="WP_076525087.1">
    <property type="nucleotide sequence ID" value="NZ_CP048103.1"/>
</dbReference>
<sequence length="286" mass="31877">MKNRWKGLLLLFSMFALLFTVACGQQQGGEGKKEITLAYVSWDSEMASTHVIQKVLEDQGFKVELKQVEAGPMWAGVASGSADGMVAAWLPLTHKSYYEKFKNQVEDLGPNLEGTRIGLVVPSYVDVDSIADLNQKKSEFDGKIIGIDAGAGVMEAAHRAIKDYKLDLTLVEGSDAAMVASLKKAIDAKKPIVITGWSPHWKFAKYDLKFLDDPKKSFGGKENIHTIVGKDLKKESPEAYKILDRFHWTTEDMEEVMLAIQKGKKPEEAAADWVKKHSDKVKEWTK</sequence>
<dbReference type="GO" id="GO:0031460">
    <property type="term" value="P:glycine betaine transport"/>
    <property type="evidence" value="ECO:0007669"/>
    <property type="project" value="TreeGrafter"/>
</dbReference>
<dbReference type="GO" id="GO:0043190">
    <property type="term" value="C:ATP-binding cassette (ABC) transporter complex"/>
    <property type="evidence" value="ECO:0007669"/>
    <property type="project" value="InterPro"/>
</dbReference>
<feature type="signal peptide" evidence="5">
    <location>
        <begin position="1"/>
        <end position="22"/>
    </location>
</feature>
<dbReference type="GO" id="GO:0015871">
    <property type="term" value="P:choline transport"/>
    <property type="evidence" value="ECO:0007669"/>
    <property type="project" value="TreeGrafter"/>
</dbReference>
<dbReference type="PROSITE" id="PS51257">
    <property type="entry name" value="PROKAR_LIPOPROTEIN"/>
    <property type="match status" value="1"/>
</dbReference>
<evidence type="ECO:0000256" key="5">
    <source>
        <dbReference type="SAM" id="SignalP"/>
    </source>
</evidence>
<dbReference type="GO" id="GO:0015226">
    <property type="term" value="F:carnitine transmembrane transporter activity"/>
    <property type="evidence" value="ECO:0007669"/>
    <property type="project" value="TreeGrafter"/>
</dbReference>
<comment type="subcellular location">
    <subcellularLocation>
        <location evidence="1">Cell membrane</location>
    </subcellularLocation>
</comment>
<dbReference type="Proteomes" id="UP000186795">
    <property type="component" value="Unassembled WGS sequence"/>
</dbReference>
<dbReference type="PANTHER" id="PTHR47737">
    <property type="entry name" value="GLYCINE BETAINE/PROLINE BETAINE TRANSPORT SYSTEM PERMEASE PROTEIN PROW"/>
    <property type="match status" value="1"/>
</dbReference>
<dbReference type="PANTHER" id="PTHR47737:SF1">
    <property type="entry name" value="GLYCINE BETAINE_PROLINE BETAINE TRANSPORT SYSTEM PERMEASE PROTEIN PROW"/>
    <property type="match status" value="1"/>
</dbReference>
<dbReference type="OrthoDB" id="9787902at2"/>
<dbReference type="AlphaFoldDB" id="A0A1N7MIP4"/>